<dbReference type="SMART" id="SM00283">
    <property type="entry name" value="MA"/>
    <property type="match status" value="1"/>
</dbReference>
<dbReference type="SMART" id="SM00304">
    <property type="entry name" value="HAMP"/>
    <property type="match status" value="1"/>
</dbReference>
<keyword evidence="2 8" id="KW-0812">Transmembrane</keyword>
<dbReference type="SUPFAM" id="SSF58104">
    <property type="entry name" value="Methyl-accepting chemotaxis protein (MCP) signaling domain"/>
    <property type="match status" value="1"/>
</dbReference>
<name>A0A2S0VRX7_9ALTE</name>
<dbReference type="GO" id="GO:0016020">
    <property type="term" value="C:membrane"/>
    <property type="evidence" value="ECO:0007669"/>
    <property type="project" value="UniProtKB-SubCell"/>
</dbReference>
<evidence type="ECO:0000256" key="8">
    <source>
        <dbReference type="SAM" id="Phobius"/>
    </source>
</evidence>
<dbReference type="InterPro" id="IPR003660">
    <property type="entry name" value="HAMP_dom"/>
</dbReference>
<dbReference type="PRINTS" id="PR00260">
    <property type="entry name" value="CHEMTRNSDUCR"/>
</dbReference>
<dbReference type="PROSITE" id="PS50885">
    <property type="entry name" value="HAMP"/>
    <property type="match status" value="1"/>
</dbReference>
<sequence length="539" mass="58395">MAWFGNLKIFHKISLIIILTIAAFAAIIVINASSQKLTQQDLAFLESKVYPIVQLATVNEVLLEKADDLFTQSVSFGDEELKAQAVAALAKLKSNLQRVQSLDSKNAAVIRKHLSLVTDYQTQSLEIVDGMLAETIDFSALPAKTRTKSETLEKTQEGLKQYKQSIDQLLKETIEQARSSGENALQSTIFFGVVMIVIVALIAIYVARSISTTVSELRDSLAELASGKGELSHRLQVRNKDELGQLATNFNRFIDTLSQSISDVMGVSHPLLDTSTRLISNTEQARTLTSQQAANAAQTQQSMTELNQSIEGISESAGLANSAANEAEVEANNGLTVVEATIENSKKLNEQIDTTSKSIHRLAQDTDSVSSILDVINAIAEQTNLLALNAAIEAARAGEQGRGFAVVADEVRTLASRTGDATTEIRDLLDKLRNAASESVTMMGQAETLSSSNEEFAIKTGSALEQIKGSVENISMMNNQIATATEEQSVVANHVVDIINTMSETEQQIQGTFSSLEEVSHQLHQASDDLMEATSQFKL</sequence>
<evidence type="ECO:0000256" key="2">
    <source>
        <dbReference type="ARBA" id="ARBA00022692"/>
    </source>
</evidence>
<dbReference type="Gene3D" id="1.10.287.950">
    <property type="entry name" value="Methyl-accepting chemotaxis protein"/>
    <property type="match status" value="1"/>
</dbReference>
<reference evidence="11 12" key="1">
    <citation type="submission" date="2018-01" db="EMBL/GenBank/DDBJ databases">
        <title>Genome sequence of a Cantenovulum-like bacteria.</title>
        <authorList>
            <person name="Tan W.R."/>
            <person name="Lau N.-S."/>
            <person name="Go F."/>
            <person name="Amirul A.-A.A."/>
        </authorList>
    </citation>
    <scope>NUCLEOTIDE SEQUENCE [LARGE SCALE GENOMIC DNA]</scope>
    <source>
        <strain evidence="11 12">CCB-QB4</strain>
    </source>
</reference>
<evidence type="ECO:0000256" key="4">
    <source>
        <dbReference type="ARBA" id="ARBA00023136"/>
    </source>
</evidence>
<dbReference type="GO" id="GO:0006935">
    <property type="term" value="P:chemotaxis"/>
    <property type="evidence" value="ECO:0007669"/>
    <property type="project" value="InterPro"/>
</dbReference>
<dbReference type="FunFam" id="1.10.287.950:FF:000001">
    <property type="entry name" value="Methyl-accepting chemotaxis sensory transducer"/>
    <property type="match status" value="1"/>
</dbReference>
<dbReference type="KEGG" id="cate:C2869_11235"/>
<dbReference type="Pfam" id="PF00672">
    <property type="entry name" value="HAMP"/>
    <property type="match status" value="1"/>
</dbReference>
<evidence type="ECO:0000256" key="5">
    <source>
        <dbReference type="ARBA" id="ARBA00023224"/>
    </source>
</evidence>
<keyword evidence="5 7" id="KW-0807">Transducer</keyword>
<evidence type="ECO:0000259" key="9">
    <source>
        <dbReference type="PROSITE" id="PS50111"/>
    </source>
</evidence>
<comment type="similarity">
    <text evidence="6">Belongs to the methyl-accepting chemotaxis (MCP) protein family.</text>
</comment>
<protein>
    <submittedName>
        <fullName evidence="11">Methyl-accepting chemotaxis protein</fullName>
    </submittedName>
</protein>
<dbReference type="RefSeq" id="WP_108603028.1">
    <property type="nucleotide sequence ID" value="NZ_CP026604.1"/>
</dbReference>
<feature type="domain" description="Methyl-accepting transducer" evidence="9">
    <location>
        <begin position="267"/>
        <end position="503"/>
    </location>
</feature>
<dbReference type="InterPro" id="IPR004090">
    <property type="entry name" value="Chemotax_Me-accpt_rcpt"/>
</dbReference>
<dbReference type="Pfam" id="PF00015">
    <property type="entry name" value="MCPsignal"/>
    <property type="match status" value="1"/>
</dbReference>
<dbReference type="PANTHER" id="PTHR32089:SF119">
    <property type="entry name" value="METHYL-ACCEPTING CHEMOTAXIS PROTEIN CTPL"/>
    <property type="match status" value="1"/>
</dbReference>
<feature type="domain" description="HAMP" evidence="10">
    <location>
        <begin position="208"/>
        <end position="262"/>
    </location>
</feature>
<evidence type="ECO:0000313" key="12">
    <source>
        <dbReference type="Proteomes" id="UP000244441"/>
    </source>
</evidence>
<feature type="transmembrane region" description="Helical" evidence="8">
    <location>
        <begin position="13"/>
        <end position="32"/>
    </location>
</feature>
<proteinExistence type="inferred from homology"/>
<dbReference type="CDD" id="cd11386">
    <property type="entry name" value="MCP_signal"/>
    <property type="match status" value="1"/>
</dbReference>
<organism evidence="11 12">
    <name type="scientific">Saccharobesus litoralis</name>
    <dbReference type="NCBI Taxonomy" id="2172099"/>
    <lineage>
        <taxon>Bacteria</taxon>
        <taxon>Pseudomonadati</taxon>
        <taxon>Pseudomonadota</taxon>
        <taxon>Gammaproteobacteria</taxon>
        <taxon>Alteromonadales</taxon>
        <taxon>Alteromonadaceae</taxon>
        <taxon>Saccharobesus</taxon>
    </lineage>
</organism>
<dbReference type="EMBL" id="CP026604">
    <property type="protein sequence ID" value="AWB66975.1"/>
    <property type="molecule type" value="Genomic_DNA"/>
</dbReference>
<dbReference type="GO" id="GO:0004888">
    <property type="term" value="F:transmembrane signaling receptor activity"/>
    <property type="evidence" value="ECO:0007669"/>
    <property type="project" value="InterPro"/>
</dbReference>
<evidence type="ECO:0000256" key="3">
    <source>
        <dbReference type="ARBA" id="ARBA00022989"/>
    </source>
</evidence>
<evidence type="ECO:0000256" key="7">
    <source>
        <dbReference type="PROSITE-ProRule" id="PRU00284"/>
    </source>
</evidence>
<dbReference type="CDD" id="cd06225">
    <property type="entry name" value="HAMP"/>
    <property type="match status" value="1"/>
</dbReference>
<gene>
    <name evidence="11" type="ORF">C2869_11235</name>
</gene>
<dbReference type="PANTHER" id="PTHR32089">
    <property type="entry name" value="METHYL-ACCEPTING CHEMOTAXIS PROTEIN MCPB"/>
    <property type="match status" value="1"/>
</dbReference>
<dbReference type="OrthoDB" id="49457at2"/>
<dbReference type="InterPro" id="IPR004089">
    <property type="entry name" value="MCPsignal_dom"/>
</dbReference>
<keyword evidence="4 8" id="KW-0472">Membrane</keyword>
<keyword evidence="12" id="KW-1185">Reference proteome</keyword>
<dbReference type="Proteomes" id="UP000244441">
    <property type="component" value="Chromosome"/>
</dbReference>
<feature type="transmembrane region" description="Helical" evidence="8">
    <location>
        <begin position="188"/>
        <end position="207"/>
    </location>
</feature>
<dbReference type="AlphaFoldDB" id="A0A2S0VRX7"/>
<keyword evidence="3 8" id="KW-1133">Transmembrane helix</keyword>
<evidence type="ECO:0000259" key="10">
    <source>
        <dbReference type="PROSITE" id="PS50885"/>
    </source>
</evidence>
<dbReference type="GO" id="GO:0007165">
    <property type="term" value="P:signal transduction"/>
    <property type="evidence" value="ECO:0007669"/>
    <property type="project" value="UniProtKB-KW"/>
</dbReference>
<accession>A0A2S0VRX7</accession>
<comment type="subcellular location">
    <subcellularLocation>
        <location evidence="1">Membrane</location>
        <topology evidence="1">Multi-pass membrane protein</topology>
    </subcellularLocation>
</comment>
<dbReference type="PROSITE" id="PS50111">
    <property type="entry name" value="CHEMOTAXIS_TRANSDUC_2"/>
    <property type="match status" value="1"/>
</dbReference>
<evidence type="ECO:0000256" key="1">
    <source>
        <dbReference type="ARBA" id="ARBA00004141"/>
    </source>
</evidence>
<evidence type="ECO:0000313" key="11">
    <source>
        <dbReference type="EMBL" id="AWB66975.1"/>
    </source>
</evidence>
<evidence type="ECO:0000256" key="6">
    <source>
        <dbReference type="ARBA" id="ARBA00029447"/>
    </source>
</evidence>